<proteinExistence type="predicted"/>
<accession>A0A937XI47</accession>
<dbReference type="InterPro" id="IPR006230">
    <property type="entry name" value="MutL"/>
</dbReference>
<dbReference type="Pfam" id="PF13941">
    <property type="entry name" value="MutL"/>
    <property type="match status" value="1"/>
</dbReference>
<dbReference type="EMBL" id="VGIR01000090">
    <property type="protein sequence ID" value="MBM3332461.1"/>
    <property type="molecule type" value="Genomic_DNA"/>
</dbReference>
<evidence type="ECO:0000313" key="2">
    <source>
        <dbReference type="Proteomes" id="UP000779900"/>
    </source>
</evidence>
<reference evidence="1" key="1">
    <citation type="submission" date="2019-03" db="EMBL/GenBank/DDBJ databases">
        <title>Lake Tanganyika Metagenome-Assembled Genomes (MAGs).</title>
        <authorList>
            <person name="Tran P."/>
        </authorList>
    </citation>
    <scope>NUCLEOTIDE SEQUENCE</scope>
    <source>
        <strain evidence="1">K_DeepCast_150m_m2_040</strain>
    </source>
</reference>
<comment type="caution">
    <text evidence="1">The sequence shown here is derived from an EMBL/GenBank/DDBJ whole genome shotgun (WGS) entry which is preliminary data.</text>
</comment>
<gene>
    <name evidence="1" type="ORF">FJY68_11550</name>
</gene>
<sequence length="853" mass="91779">MPGVPFPSDPTEFCITDVGSTTTKALLFLRRAGAWQCFRYETPTTVEKPCEDVAVGVLQALRGLELLSGHTLVRDDAPSVPYLTTSSAGGGLAMVVTGLVYNMTAGTAHRAALGAGAIVLDVISMDDGRTPYRKIEDLKRLRPDMVLVAGGFDADAVSAPVFLAELLVEAGLHPKLNPSARMPVVYAGNVNAADRVRDSLGDGYMFRAVPNVRPELDCENLEPARHAIQDLFMEHVMSQAPGYEKLKQWVAAPIMPTPAAFGSILKLLSGATGRRIMAVDIGGATTDVFTARAGDVFRAVSANLGLSYSILNVAELAGITPIRELYHPHLTDGAMWNLIGNKHVNPTRLARTPDEMLSEWASAAVAIREAVRQHVKLRDGARKEAGPVRQDLDDLLKGPRVKPRPITPFADTECDLLIGSGGILSHSPRPAATAVLLDALSPADSVELAVDSEFMFPHLGALAQVNPKLAVELVQRLGIAKLDRANRKMPAGYVPPAREEDSAPVAQCSSGLVRSLDRLTTGPLDHSTDIRLRRELAIPGQVFVKAGQTVTTDTLVARSVRQFLRPFFLPVAEALALPAGEVEKYLVKHLGDEVNIGDVVARTPRRVTNKTFRSPVRGRIEKLLPGGTLFLRESPEEAREYTAVEVARELGVEPGELAPHLRVKPGDEVEREQWLASIIQGGEFKFAASPVRGKVGRIDKHFGIVLIEPLLEELEIKAWLPGVVQEVSDRGCLVSCQGTVISGVWGSGGEVSGNLQSAITPGSVVVRDFADAATLAQARERKAAGVICAGVNMQEVIEPYPPFTIVVLEGFGEKKLPNDVRDILAGQEGRLALLDGTTQLRVGVKRPQIILPD</sequence>
<protein>
    <recommendedName>
        <fullName evidence="3">Methylaspartate mutase</fullName>
    </recommendedName>
</protein>
<organism evidence="1 2">
    <name type="scientific">candidate division WOR-3 bacterium</name>
    <dbReference type="NCBI Taxonomy" id="2052148"/>
    <lineage>
        <taxon>Bacteria</taxon>
        <taxon>Bacteria division WOR-3</taxon>
    </lineage>
</organism>
<dbReference type="AlphaFoldDB" id="A0A937XI47"/>
<evidence type="ECO:0000313" key="1">
    <source>
        <dbReference type="EMBL" id="MBM3332461.1"/>
    </source>
</evidence>
<dbReference type="Proteomes" id="UP000779900">
    <property type="component" value="Unassembled WGS sequence"/>
</dbReference>
<name>A0A937XI47_UNCW3</name>
<evidence type="ECO:0008006" key="3">
    <source>
        <dbReference type="Google" id="ProtNLM"/>
    </source>
</evidence>